<accession>A0ABP6PWY1</accession>
<comment type="caution">
    <text evidence="1">The sequence shown here is derived from an EMBL/GenBank/DDBJ whole genome shotgun (WGS) entry which is preliminary data.</text>
</comment>
<keyword evidence="2" id="KW-1185">Reference proteome</keyword>
<proteinExistence type="predicted"/>
<organism evidence="1 2">
    <name type="scientific">Streptomyces virens</name>
    <dbReference type="NCBI Taxonomy" id="285572"/>
    <lineage>
        <taxon>Bacteria</taxon>
        <taxon>Bacillati</taxon>
        <taxon>Actinomycetota</taxon>
        <taxon>Actinomycetes</taxon>
        <taxon>Kitasatosporales</taxon>
        <taxon>Streptomycetaceae</taxon>
        <taxon>Streptomyces</taxon>
    </lineage>
</organism>
<dbReference type="RefSeq" id="WP_182730170.1">
    <property type="nucleotide sequence ID" value="NZ_BAAAUH010000046.1"/>
</dbReference>
<protein>
    <submittedName>
        <fullName evidence="1">Uncharacterized protein</fullName>
    </submittedName>
</protein>
<sequence length="383" mass="43304">MPDATPRLSHQQLMLMQTMTGPFLTTGKWPVWHYVLTELDRKGLDADELLKSLPYVGTRAVGGLSYGLAWYEYNGLSEDARPALTMAAGLHLAELENVFDSLLRVVHYLVQRQTFARSSPDAVQRSYVEADEVAREFPAMSAEFLQAVPGMLRIEPLLMRGAQGWYNKANGEQSWRYELHRYLLRFRGVSTLREYVTSQMEYVKQTNLEYGLEPRNTPGQFVLERKGVWSHSFVQEEAAAEAELPPTVTPVAEPKPYVNAGLRDELAAKQGKTKLNVDKLIALLHELDDNYAGGNAYSCHAMLRAVIDHVPPLLGHKSFEAAVNNYTWTRTDKKYMTRLLEFKTQADDVLHRQIRASADVITMHDLPQAAALNALLRVCIDQL</sequence>
<evidence type="ECO:0000313" key="1">
    <source>
        <dbReference type="EMBL" id="GAA3193464.1"/>
    </source>
</evidence>
<dbReference type="EMBL" id="BAAAUH010000046">
    <property type="protein sequence ID" value="GAA3193464.1"/>
    <property type="molecule type" value="Genomic_DNA"/>
</dbReference>
<reference evidence="2" key="1">
    <citation type="journal article" date="2019" name="Int. J. Syst. Evol. Microbiol.">
        <title>The Global Catalogue of Microorganisms (GCM) 10K type strain sequencing project: providing services to taxonomists for standard genome sequencing and annotation.</title>
        <authorList>
            <consortium name="The Broad Institute Genomics Platform"/>
            <consortium name="The Broad Institute Genome Sequencing Center for Infectious Disease"/>
            <person name="Wu L."/>
            <person name="Ma J."/>
        </authorList>
    </citation>
    <scope>NUCLEOTIDE SEQUENCE [LARGE SCALE GENOMIC DNA]</scope>
    <source>
        <strain evidence="2">JCM 9095</strain>
    </source>
</reference>
<dbReference type="Proteomes" id="UP001501866">
    <property type="component" value="Unassembled WGS sequence"/>
</dbReference>
<name>A0ABP6PWY1_9ACTN</name>
<evidence type="ECO:0000313" key="2">
    <source>
        <dbReference type="Proteomes" id="UP001501866"/>
    </source>
</evidence>
<gene>
    <name evidence="1" type="ORF">GCM10010451_49360</name>
</gene>